<name>A0A1Y2FD50_9BASI</name>
<sequence length="1075" mass="118932">MPASLNSWEEKEKGNAAFKAGDYQLAIRHYSNAIANDIDPGDPLYFTNRAQAYLKVGSHELAEKDCTSALALDPRLSKAYWRRATARKESSKRAQLSGAIEDYRTWLTHATAEGKADPASKSVMDANVREIEAMLRGDIPLPKPPAPAPTATSAPNTTTADPPSSSKLRKGALPPGRSDPALQLHLDKIHKAHQSLVELWDQKSGQAITVWKDIVDLDVRKAKIESGVAGVKPKKNYPELKPSSLATSDNLLDFISSRASTSHDPCHFAHHLDLPRAQVVRVQTGASTSGSSGNALSRMSTGSTPPTAGKPASYILLVDQVYGQVVDVDVNDSAQLETRRKVLEKGDACEREEGEEMLERQVVCYEAALRLLGMLVKESGEEDGDWEGEVDEEGVRAYEEQVKNKEYTGREEYSLERVTAIVQSSRAYAEDHLEFLREDADYVSEHILDRMPSAVPITATDMIDLLGKEELLEMFLNGFARQTLWKEVLNVIDAVKAMAPELGAGKPIPQPYQRKIGLLAKLVEAFINLTFKELTASVEKSFEAEFKAMRSEEEGPDSFTAFLDMMAEISGYAPPAPRTAARPRQTRRDPLASMFKALIKLDPQQMPKQTWEIIACLNELKGLFDRQPEQKQRLSRRLVEALGEYTEVIELREILLDSHRPRFSRDWSERSSFLTQLGPLWQQLERCWSKSISPSMIGKVVRQKTPASLTAIWTKFEGEVQKQLKVKPGVLFDKLLSKNVEAHSTRFVVNGGQTTTTPAVPRPRAASAGDDSDGPPGLEEDSDGGSSGPPSLYASDDDDDSDVPPALYAASSSDDDPDMPGLESEHSSDGEDYTFSDDELYAPSGPGARPPPRRQPPARRPQLPIRRPPRQRPARPPRQPVPEPQPGPSHSTQRPARPAVDMSGLRPDHEFGTRDGIRPASPTGDEVDRPRRKEKKKTRKERDETMLAAELAGMNTEEMSSATETDTETEGQAFPSDLRFPVSEKVYATFEQYIGIGPHISRTEVAWVDFLQAMRAIHFHPVHGAGSSWKFYPRGRIAGNVTMSLTATSTSLTLRRLSVLIRSPGRQASQEAVWS</sequence>
<proteinExistence type="predicted"/>
<dbReference type="STRING" id="106004.A0A1Y2FD50"/>
<dbReference type="InParanoid" id="A0A1Y2FD50"/>
<keyword evidence="1" id="KW-0802">TPR repeat</keyword>
<comment type="caution">
    <text evidence="3">The sequence shown here is derived from an EMBL/GenBank/DDBJ whole genome shotgun (WGS) entry which is preliminary data.</text>
</comment>
<evidence type="ECO:0000313" key="3">
    <source>
        <dbReference type="EMBL" id="ORY81850.1"/>
    </source>
</evidence>
<feature type="region of interest" description="Disordered" evidence="2">
    <location>
        <begin position="137"/>
        <end position="181"/>
    </location>
</feature>
<dbReference type="SMART" id="SM00028">
    <property type="entry name" value="TPR"/>
    <property type="match status" value="2"/>
</dbReference>
<feature type="compositionally biased region" description="Basic and acidic residues" evidence="2">
    <location>
        <begin position="906"/>
        <end position="917"/>
    </location>
</feature>
<dbReference type="GO" id="GO:0101031">
    <property type="term" value="C:protein folding chaperone complex"/>
    <property type="evidence" value="ECO:0007669"/>
    <property type="project" value="TreeGrafter"/>
</dbReference>
<dbReference type="InterPro" id="IPR011990">
    <property type="entry name" value="TPR-like_helical_dom_sf"/>
</dbReference>
<evidence type="ECO:0000256" key="2">
    <source>
        <dbReference type="SAM" id="MobiDB-lite"/>
    </source>
</evidence>
<dbReference type="EMBL" id="MCGR01000022">
    <property type="protein sequence ID" value="ORY81850.1"/>
    <property type="molecule type" value="Genomic_DNA"/>
</dbReference>
<feature type="compositionally biased region" description="Pro residues" evidence="2">
    <location>
        <begin position="848"/>
        <end position="859"/>
    </location>
</feature>
<feature type="compositionally biased region" description="Pro residues" evidence="2">
    <location>
        <begin position="876"/>
        <end position="887"/>
    </location>
</feature>
<dbReference type="InterPro" id="IPR051966">
    <property type="entry name" value="RPAP3"/>
</dbReference>
<dbReference type="InterPro" id="IPR019734">
    <property type="entry name" value="TPR_rpt"/>
</dbReference>
<dbReference type="PANTHER" id="PTHR46423">
    <property type="entry name" value="RNA POLYMERASE II-ASSOCIATED PROTEIN 3"/>
    <property type="match status" value="1"/>
</dbReference>
<evidence type="ECO:0000313" key="4">
    <source>
        <dbReference type="Proteomes" id="UP000193467"/>
    </source>
</evidence>
<dbReference type="Gene3D" id="1.25.40.10">
    <property type="entry name" value="Tetratricopeptide repeat domain"/>
    <property type="match status" value="1"/>
</dbReference>
<keyword evidence="4" id="KW-1185">Reference proteome</keyword>
<feature type="compositionally biased region" description="Low complexity" evidence="2">
    <location>
        <begin position="754"/>
        <end position="768"/>
    </location>
</feature>
<feature type="region of interest" description="Disordered" evidence="2">
    <location>
        <begin position="747"/>
        <end position="974"/>
    </location>
</feature>
<organism evidence="3 4">
    <name type="scientific">Leucosporidium creatinivorum</name>
    <dbReference type="NCBI Taxonomy" id="106004"/>
    <lineage>
        <taxon>Eukaryota</taxon>
        <taxon>Fungi</taxon>
        <taxon>Dikarya</taxon>
        <taxon>Basidiomycota</taxon>
        <taxon>Pucciniomycotina</taxon>
        <taxon>Microbotryomycetes</taxon>
        <taxon>Leucosporidiales</taxon>
        <taxon>Leucosporidium</taxon>
    </lineage>
</organism>
<dbReference type="AlphaFoldDB" id="A0A1Y2FD50"/>
<gene>
    <name evidence="3" type="ORF">BCR35DRAFT_304029</name>
</gene>
<feature type="compositionally biased region" description="Acidic residues" evidence="2">
    <location>
        <begin position="830"/>
        <end position="840"/>
    </location>
</feature>
<accession>A0A1Y2FD50</accession>
<protein>
    <submittedName>
        <fullName evidence="3">Uncharacterized protein</fullName>
    </submittedName>
</protein>
<dbReference type="SUPFAM" id="SSF48452">
    <property type="entry name" value="TPR-like"/>
    <property type="match status" value="1"/>
</dbReference>
<dbReference type="OrthoDB" id="629492at2759"/>
<feature type="compositionally biased region" description="Low complexity" evidence="2">
    <location>
        <begin position="149"/>
        <end position="166"/>
    </location>
</feature>
<dbReference type="Proteomes" id="UP000193467">
    <property type="component" value="Unassembled WGS sequence"/>
</dbReference>
<reference evidence="3 4" key="1">
    <citation type="submission" date="2016-07" db="EMBL/GenBank/DDBJ databases">
        <title>Pervasive Adenine N6-methylation of Active Genes in Fungi.</title>
        <authorList>
            <consortium name="DOE Joint Genome Institute"/>
            <person name="Mondo S.J."/>
            <person name="Dannebaum R.O."/>
            <person name="Kuo R.C."/>
            <person name="Labutti K."/>
            <person name="Haridas S."/>
            <person name="Kuo A."/>
            <person name="Salamov A."/>
            <person name="Ahrendt S.R."/>
            <person name="Lipzen A."/>
            <person name="Sullivan W."/>
            <person name="Andreopoulos W.B."/>
            <person name="Clum A."/>
            <person name="Lindquist E."/>
            <person name="Daum C."/>
            <person name="Ramamoorthy G.K."/>
            <person name="Gryganskyi A."/>
            <person name="Culley D."/>
            <person name="Magnuson J.K."/>
            <person name="James T.Y."/>
            <person name="O'Malley M.A."/>
            <person name="Stajich J.E."/>
            <person name="Spatafora J.W."/>
            <person name="Visel A."/>
            <person name="Grigoriev I.V."/>
        </authorList>
    </citation>
    <scope>NUCLEOTIDE SEQUENCE [LARGE SCALE GENOMIC DNA]</scope>
    <source>
        <strain evidence="3 4">62-1032</strain>
    </source>
</reference>
<feature type="compositionally biased region" description="Low complexity" evidence="2">
    <location>
        <begin position="285"/>
        <end position="297"/>
    </location>
</feature>
<feature type="region of interest" description="Disordered" evidence="2">
    <location>
        <begin position="285"/>
        <end position="308"/>
    </location>
</feature>
<dbReference type="PANTHER" id="PTHR46423:SF1">
    <property type="entry name" value="RNA POLYMERASE II-ASSOCIATED PROTEIN 3"/>
    <property type="match status" value="1"/>
</dbReference>
<feature type="compositionally biased region" description="Acidic residues" evidence="2">
    <location>
        <begin position="770"/>
        <end position="783"/>
    </location>
</feature>
<evidence type="ECO:0000256" key="1">
    <source>
        <dbReference type="ARBA" id="ARBA00022803"/>
    </source>
</evidence>